<evidence type="ECO:0000313" key="3">
    <source>
        <dbReference type="Proteomes" id="UP000663088"/>
    </source>
</evidence>
<keyword evidence="1" id="KW-1133">Transmembrane helix</keyword>
<feature type="transmembrane region" description="Helical" evidence="1">
    <location>
        <begin position="179"/>
        <end position="198"/>
    </location>
</feature>
<feature type="transmembrane region" description="Helical" evidence="1">
    <location>
        <begin position="391"/>
        <end position="410"/>
    </location>
</feature>
<feature type="transmembrane region" description="Helical" evidence="1">
    <location>
        <begin position="139"/>
        <end position="167"/>
    </location>
</feature>
<reference evidence="2 3" key="1">
    <citation type="submission" date="2020-12" db="EMBL/GenBank/DDBJ databases">
        <authorList>
            <person name="Awala S.I."/>
            <person name="Gwak J.-H."/>
            <person name="Kim S.-J."/>
            <person name="Rhee S.-K."/>
        </authorList>
    </citation>
    <scope>NUCLEOTIDE SEQUENCE [LARGE SCALE GENOMIC DNA]</scope>
    <source>
        <strain evidence="2 3">IT5</strain>
    </source>
</reference>
<sequence>MTGVHFNYLATGCFFLAVLHTLLSSFPFHVGKSLIDYALQKRNDTKAYARWSYFWGVLLRLGGEVEIIFGLWLTVLLVLLAVQLGWDKALEKLELKKEYPEALFVTLLMIISSTQPILNTFKKLIGLFAQKGKESVGRWWFWILTLGPLCGSFITEASAMTLSALLLGRKFFCLNPKPALAYGTIGLLFFNVSIGGTLTNFAAPPVVLVAHKWQWGSLYLLTHFGIMFVLGMVLSNLAYYYFFKKEFQRLELERETLKAESEEAVVFISREETPLWIVGLNFAFLMVAVGIREHFMLMLGELVFFLAFVEATKDYQGEVPWLKACLVGFFLASLQIFGNLQSWWVSRFLNSLSDVALYLSSILLSSLNDNALISSMATVIVPELDEPKKRAIIAGALSGGGLTIIANAPNLAGLSLLRDFFPDGLSSTKLFKVAILPTVFVSILFLVKELFLKQMEKFFG</sequence>
<feature type="transmembrane region" description="Helical" evidence="1">
    <location>
        <begin position="295"/>
        <end position="312"/>
    </location>
</feature>
<evidence type="ECO:0000256" key="1">
    <source>
        <dbReference type="SAM" id="Phobius"/>
    </source>
</evidence>
<feature type="transmembrane region" description="Helical" evidence="1">
    <location>
        <begin position="356"/>
        <end position="379"/>
    </location>
</feature>
<dbReference type="EMBL" id="CP065956">
    <property type="protein sequence ID" value="QSR87073.1"/>
    <property type="molecule type" value="Genomic_DNA"/>
</dbReference>
<feature type="transmembrane region" description="Helical" evidence="1">
    <location>
        <begin position="99"/>
        <end position="119"/>
    </location>
</feature>
<keyword evidence="1" id="KW-0812">Transmembrane</keyword>
<dbReference type="Pfam" id="PF07399">
    <property type="entry name" value="Na_H_antiport_3"/>
    <property type="match status" value="1"/>
</dbReference>
<feature type="transmembrane region" description="Helical" evidence="1">
    <location>
        <begin position="6"/>
        <end position="26"/>
    </location>
</feature>
<name>A0ABX7PWG9_9BACT</name>
<dbReference type="InterPro" id="IPR009978">
    <property type="entry name" value="Na_H_antiport_3"/>
</dbReference>
<keyword evidence="1" id="KW-0472">Membrane</keyword>
<protein>
    <submittedName>
        <fullName evidence="2">DUF1646 family protein</fullName>
    </submittedName>
</protein>
<gene>
    <name evidence="2" type="ORF">EM20IM_01555</name>
</gene>
<dbReference type="Proteomes" id="UP000663088">
    <property type="component" value="Chromosome"/>
</dbReference>
<proteinExistence type="predicted"/>
<feature type="transmembrane region" description="Helical" evidence="1">
    <location>
        <begin position="430"/>
        <end position="447"/>
    </location>
</feature>
<feature type="transmembrane region" description="Helical" evidence="1">
    <location>
        <begin position="69"/>
        <end position="87"/>
    </location>
</feature>
<accession>A0ABX7PWG9</accession>
<feature type="transmembrane region" description="Helical" evidence="1">
    <location>
        <begin position="273"/>
        <end position="289"/>
    </location>
</feature>
<evidence type="ECO:0000313" key="2">
    <source>
        <dbReference type="EMBL" id="QSR87073.1"/>
    </source>
</evidence>
<feature type="transmembrane region" description="Helical" evidence="1">
    <location>
        <begin position="218"/>
        <end position="242"/>
    </location>
</feature>
<dbReference type="RefSeq" id="WP_206847524.1">
    <property type="nucleotide sequence ID" value="NZ_CP065956.1"/>
</dbReference>
<keyword evidence="3" id="KW-1185">Reference proteome</keyword>
<organism evidence="2 3">
    <name type="scientific">Candidatus Methylacidiphilum infernorum</name>
    <dbReference type="NCBI Taxonomy" id="511746"/>
    <lineage>
        <taxon>Bacteria</taxon>
        <taxon>Pseudomonadati</taxon>
        <taxon>Verrucomicrobiota</taxon>
        <taxon>Methylacidiphilae</taxon>
        <taxon>Methylacidiphilales</taxon>
        <taxon>Methylacidiphilaceae</taxon>
        <taxon>Methylacidiphilum (ex Ratnadevi et al. 2023)</taxon>
    </lineage>
</organism>
<feature type="transmembrane region" description="Helical" evidence="1">
    <location>
        <begin position="324"/>
        <end position="344"/>
    </location>
</feature>